<evidence type="ECO:0000313" key="1">
    <source>
        <dbReference type="EMBL" id="ADC49267.1"/>
    </source>
</evidence>
<accession>D3FZM5</accession>
<sequence>MPYSYDVKIDFYNDWIQHLKRSLISLGYEPPESPKEISFQYFNFLRRIVPPIPRKVLLSREFTFRNDMREGLELIIEKVEKGIDLGPHLSSNIFDVEYNDDLLNDWGIYHLHLGTKIRKKDGLIERTGPLLFVRFDNQFAYFINIMNHGSWTNQDMVRIIHKNWPSSIKSFRLKEISGVHPRLTNKDIYKLRRGGANSVIEIEDGVVYAP</sequence>
<dbReference type="EMBL" id="CP001878">
    <property type="protein sequence ID" value="ADC49267.1"/>
    <property type="molecule type" value="Genomic_DNA"/>
</dbReference>
<protein>
    <submittedName>
        <fullName evidence="1">Uncharacterized protein</fullName>
    </submittedName>
</protein>
<proteinExistence type="predicted"/>
<organism evidence="1 2">
    <name type="scientific">Alkalihalophilus pseudofirmus (strain ATCC BAA-2126 / JCM 17055 / OF4)</name>
    <name type="common">Bacillus pseudofirmus</name>
    <dbReference type="NCBI Taxonomy" id="398511"/>
    <lineage>
        <taxon>Bacteria</taxon>
        <taxon>Bacillati</taxon>
        <taxon>Bacillota</taxon>
        <taxon>Bacilli</taxon>
        <taxon>Bacillales</taxon>
        <taxon>Bacillaceae</taxon>
        <taxon>Alkalihalophilus</taxon>
    </lineage>
</organism>
<keyword evidence="2" id="KW-1185">Reference proteome</keyword>
<name>D3FZM5_ALKPO</name>
<dbReference type="KEGG" id="bpf:BpOF4_06025"/>
<dbReference type="STRING" id="398511.BpOF4_06025"/>
<evidence type="ECO:0000313" key="2">
    <source>
        <dbReference type="Proteomes" id="UP000001544"/>
    </source>
</evidence>
<dbReference type="Proteomes" id="UP000001544">
    <property type="component" value="Chromosome"/>
</dbReference>
<dbReference type="AlphaFoldDB" id="D3FZM5"/>
<dbReference type="RefSeq" id="WP_012960540.1">
    <property type="nucleotide sequence ID" value="NC_013791.2"/>
</dbReference>
<reference evidence="1 2" key="1">
    <citation type="journal article" date="2011" name="Environ. Microbiol.">
        <title>Genome of alkaliphilic Bacillus pseudofirmus OF4 reveals adaptations that support the ability to grow in an external pH range from 7.5 to 11.4.</title>
        <authorList>
            <person name="Janto B."/>
            <person name="Ahmed A."/>
            <person name="Ito M."/>
            <person name="Liu J."/>
            <person name="Hicks D.B."/>
            <person name="Pagni S."/>
            <person name="Fackelmayer O.J."/>
            <person name="Smith T.A."/>
            <person name="Earl J."/>
            <person name="Elbourne L.D."/>
            <person name="Hassan K."/>
            <person name="Paulsen I.T."/>
            <person name="Kolsto A.B."/>
            <person name="Tourasse N.J."/>
            <person name="Ehrlich G.D."/>
            <person name="Boissy R."/>
            <person name="Ivey D.M."/>
            <person name="Li G."/>
            <person name="Xue Y."/>
            <person name="Ma Y."/>
            <person name="Hu F.Z."/>
            <person name="Krulwich T.A."/>
        </authorList>
    </citation>
    <scope>NUCLEOTIDE SEQUENCE [LARGE SCALE GENOMIC DNA]</scope>
    <source>
        <strain evidence="2">ATCC BAA-2126 / JCM 17055 / OF4</strain>
    </source>
</reference>
<gene>
    <name evidence="1" type="ordered locus">BpOF4_06025</name>
</gene>
<dbReference type="HOGENOM" id="CLU_061556_0_0_9"/>
<dbReference type="eggNOG" id="ENOG5032ZWY">
    <property type="taxonomic scope" value="Bacteria"/>
</dbReference>